<proteinExistence type="predicted"/>
<dbReference type="NCBIfam" id="TIGR03816">
    <property type="entry name" value="tadE_like_DECH"/>
    <property type="match status" value="1"/>
</dbReference>
<gene>
    <name evidence="3" type="ORF">LX13_001260</name>
</gene>
<feature type="domain" description="Putative Flp pilus-assembly TadG-like N-terminal" evidence="2">
    <location>
        <begin position="19"/>
        <end position="66"/>
    </location>
</feature>
<dbReference type="EMBL" id="JAMTCJ010000001">
    <property type="protein sequence ID" value="MCP2175453.1"/>
    <property type="molecule type" value="Genomic_DNA"/>
</dbReference>
<organism evidence="3 4">
    <name type="scientific">Williamsia maris</name>
    <dbReference type="NCBI Taxonomy" id="72806"/>
    <lineage>
        <taxon>Bacteria</taxon>
        <taxon>Bacillati</taxon>
        <taxon>Actinomycetota</taxon>
        <taxon>Actinomycetes</taxon>
        <taxon>Mycobacteriales</taxon>
        <taxon>Nocardiaceae</taxon>
        <taxon>Williamsia</taxon>
    </lineage>
</organism>
<keyword evidence="4" id="KW-1185">Reference proteome</keyword>
<keyword evidence="1" id="KW-1133">Transmembrane helix</keyword>
<evidence type="ECO:0000313" key="3">
    <source>
        <dbReference type="EMBL" id="MCP2175453.1"/>
    </source>
</evidence>
<dbReference type="Pfam" id="PF13400">
    <property type="entry name" value="Tad"/>
    <property type="match status" value="1"/>
</dbReference>
<keyword evidence="1" id="KW-0812">Transmembrane</keyword>
<evidence type="ECO:0000259" key="2">
    <source>
        <dbReference type="Pfam" id="PF13400"/>
    </source>
</evidence>
<comment type="caution">
    <text evidence="3">The sequence shown here is derived from an EMBL/GenBank/DDBJ whole genome shotgun (WGS) entry which is preliminary data.</text>
</comment>
<name>A0ABT1HB19_9NOCA</name>
<evidence type="ECO:0000256" key="1">
    <source>
        <dbReference type="SAM" id="Phobius"/>
    </source>
</evidence>
<dbReference type="InterPro" id="IPR021202">
    <property type="entry name" value="Rv3654c-like"/>
</dbReference>
<dbReference type="Proteomes" id="UP001206895">
    <property type="component" value="Unassembled WGS sequence"/>
</dbReference>
<sequence>MTPRPPRQWCTRVASDERGVATVFGAWVIVGLVSLVVAVVFVGSAVVARHRAQSVADLAALAAAQRAMLALDDPCGAARTIAATSSVTIARCRTDGEDVVVLATTDVDLGPFGVRQARAIARAGPAE</sequence>
<evidence type="ECO:0000313" key="4">
    <source>
        <dbReference type="Proteomes" id="UP001206895"/>
    </source>
</evidence>
<protein>
    <submittedName>
        <fullName evidence="3">Helicase/secretion neighborhood TadE-like protein</fullName>
    </submittedName>
</protein>
<feature type="transmembrane region" description="Helical" evidence="1">
    <location>
        <begin position="20"/>
        <end position="48"/>
    </location>
</feature>
<reference evidence="3 4" key="1">
    <citation type="submission" date="2022-06" db="EMBL/GenBank/DDBJ databases">
        <title>Genomic Encyclopedia of Archaeal and Bacterial Type Strains, Phase II (KMG-II): from individual species to whole genera.</title>
        <authorList>
            <person name="Goeker M."/>
        </authorList>
    </citation>
    <scope>NUCLEOTIDE SEQUENCE [LARGE SCALE GENOMIC DNA]</scope>
    <source>
        <strain evidence="3 4">DSM 44693</strain>
    </source>
</reference>
<keyword evidence="1" id="KW-0472">Membrane</keyword>
<accession>A0ABT1HB19</accession>
<dbReference type="InterPro" id="IPR028087">
    <property type="entry name" value="Tad_N"/>
</dbReference>